<protein>
    <submittedName>
        <fullName evidence="1">Mu-like prophage protein Com</fullName>
    </submittedName>
</protein>
<gene>
    <name evidence="1" type="ORF">NCTC10571_01691</name>
</gene>
<sequence length="74" mass="8727">MQEVILKQEEIENIIIDDEKKDEKKTLTKLPEHRCKRCNRLLFYGKVKYVEIKCPKCSCISKIGKDVNKICIKS</sequence>
<organism evidence="1 2">
    <name type="scientific">Megamonas hypermegale</name>
    <dbReference type="NCBI Taxonomy" id="158847"/>
    <lineage>
        <taxon>Bacteria</taxon>
        <taxon>Bacillati</taxon>
        <taxon>Bacillota</taxon>
        <taxon>Negativicutes</taxon>
        <taxon>Selenomonadales</taxon>
        <taxon>Selenomonadaceae</taxon>
        <taxon>Megamonas</taxon>
    </lineage>
</organism>
<evidence type="ECO:0000313" key="2">
    <source>
        <dbReference type="Proteomes" id="UP000255234"/>
    </source>
</evidence>
<name>A0A378NUM3_9FIRM</name>
<dbReference type="RefSeq" id="WP_115151850.1">
    <property type="nucleotide sequence ID" value="NZ_UGPP01000001.1"/>
</dbReference>
<dbReference type="Proteomes" id="UP000255234">
    <property type="component" value="Unassembled WGS sequence"/>
</dbReference>
<accession>A0A378NUM3</accession>
<evidence type="ECO:0000313" key="1">
    <source>
        <dbReference type="EMBL" id="STY71535.1"/>
    </source>
</evidence>
<dbReference type="AlphaFoldDB" id="A0A378NUM3"/>
<proteinExistence type="predicted"/>
<dbReference type="EMBL" id="UGPP01000001">
    <property type="protein sequence ID" value="STY71535.1"/>
    <property type="molecule type" value="Genomic_DNA"/>
</dbReference>
<reference evidence="1 2" key="1">
    <citation type="submission" date="2018-06" db="EMBL/GenBank/DDBJ databases">
        <authorList>
            <consortium name="Pathogen Informatics"/>
            <person name="Doyle S."/>
        </authorList>
    </citation>
    <scope>NUCLEOTIDE SEQUENCE [LARGE SCALE GENOMIC DNA]</scope>
    <source>
        <strain evidence="1 2">NCTC10571</strain>
    </source>
</reference>